<name>A0ABW0KN93_9BACT</name>
<feature type="compositionally biased region" description="Low complexity" evidence="1">
    <location>
        <begin position="273"/>
        <end position="294"/>
    </location>
</feature>
<sequence length="340" mass="37572">MMFFYLRCGAWFDSPCCRTLGTHDSQRLILFHPIASARHPLRSSSMQPSNLHPMSPRSSQSPTVRVCPAVHSLALVIHAMILLGSAAMAATPDIVGTWRKSDRSIVEFKPDGSVMTGTAPVGRWERLRDSPKYVLRFNGASTREFYYVTTGRHKRQLTLELPSIGTRTNLDRVDNGPTINPDAPDEREAMELEYTEALASIARTSEALGRAQAEAAEAWQKHYYARSIGRISGWIPIAQRKEAEAKGLESSLHQQRESLKKMAVNLGKPIPPEASASNSPAPAGQFQPGQPTQGRMPVPSNQRRPGQPSQNQMPYNVIPPQPGQPQIPMVPVVRPPFITN</sequence>
<comment type="caution">
    <text evidence="2">The sequence shown here is derived from an EMBL/GenBank/DDBJ whole genome shotgun (WGS) entry which is preliminary data.</text>
</comment>
<feature type="compositionally biased region" description="Polar residues" evidence="1">
    <location>
        <begin position="299"/>
        <end position="314"/>
    </location>
</feature>
<protein>
    <recommendedName>
        <fullName evidence="4">DUF4124 domain-containing protein</fullName>
    </recommendedName>
</protein>
<feature type="region of interest" description="Disordered" evidence="1">
    <location>
        <begin position="267"/>
        <end position="340"/>
    </location>
</feature>
<evidence type="ECO:0000313" key="3">
    <source>
        <dbReference type="Proteomes" id="UP001596052"/>
    </source>
</evidence>
<feature type="compositionally biased region" description="Polar residues" evidence="1">
    <location>
        <begin position="42"/>
        <end position="62"/>
    </location>
</feature>
<proteinExistence type="predicted"/>
<keyword evidence="3" id="KW-1185">Reference proteome</keyword>
<dbReference type="RefSeq" id="WP_377165450.1">
    <property type="nucleotide sequence ID" value="NZ_JBHSMQ010000002.1"/>
</dbReference>
<evidence type="ECO:0000256" key="1">
    <source>
        <dbReference type="SAM" id="MobiDB-lite"/>
    </source>
</evidence>
<organism evidence="2 3">
    <name type="scientific">Prosthecobacter fluviatilis</name>
    <dbReference type="NCBI Taxonomy" id="445931"/>
    <lineage>
        <taxon>Bacteria</taxon>
        <taxon>Pseudomonadati</taxon>
        <taxon>Verrucomicrobiota</taxon>
        <taxon>Verrucomicrobiia</taxon>
        <taxon>Verrucomicrobiales</taxon>
        <taxon>Verrucomicrobiaceae</taxon>
        <taxon>Prosthecobacter</taxon>
    </lineage>
</organism>
<gene>
    <name evidence="2" type="ORF">ACFQDI_08555</name>
</gene>
<evidence type="ECO:0008006" key="4">
    <source>
        <dbReference type="Google" id="ProtNLM"/>
    </source>
</evidence>
<feature type="region of interest" description="Disordered" evidence="1">
    <location>
        <begin position="41"/>
        <end position="62"/>
    </location>
</feature>
<evidence type="ECO:0000313" key="2">
    <source>
        <dbReference type="EMBL" id="MFC5454899.1"/>
    </source>
</evidence>
<dbReference type="EMBL" id="JBHSMQ010000002">
    <property type="protein sequence ID" value="MFC5454899.1"/>
    <property type="molecule type" value="Genomic_DNA"/>
</dbReference>
<accession>A0ABW0KN93</accession>
<dbReference type="Proteomes" id="UP001596052">
    <property type="component" value="Unassembled WGS sequence"/>
</dbReference>
<reference evidence="3" key="1">
    <citation type="journal article" date="2019" name="Int. J. Syst. Evol. Microbiol.">
        <title>The Global Catalogue of Microorganisms (GCM) 10K type strain sequencing project: providing services to taxonomists for standard genome sequencing and annotation.</title>
        <authorList>
            <consortium name="The Broad Institute Genomics Platform"/>
            <consortium name="The Broad Institute Genome Sequencing Center for Infectious Disease"/>
            <person name="Wu L."/>
            <person name="Ma J."/>
        </authorList>
    </citation>
    <scope>NUCLEOTIDE SEQUENCE [LARGE SCALE GENOMIC DNA]</scope>
    <source>
        <strain evidence="3">CGMCC 4.1469</strain>
    </source>
</reference>